<keyword evidence="3" id="KW-1185">Reference proteome</keyword>
<dbReference type="Gene3D" id="1.25.40.10">
    <property type="entry name" value="Tetratricopeptide repeat domain"/>
    <property type="match status" value="1"/>
</dbReference>
<dbReference type="PANTHER" id="PTHR47926">
    <property type="entry name" value="PENTATRICOPEPTIDE REPEAT-CONTAINING PROTEIN"/>
    <property type="match status" value="1"/>
</dbReference>
<evidence type="ECO:0000313" key="3">
    <source>
        <dbReference type="Proteomes" id="UP000237347"/>
    </source>
</evidence>
<reference evidence="2 3" key="1">
    <citation type="journal article" date="2018" name="Sci. Data">
        <title>The draft genome sequence of cork oak.</title>
        <authorList>
            <person name="Ramos A.M."/>
            <person name="Usie A."/>
            <person name="Barbosa P."/>
            <person name="Barros P.M."/>
            <person name="Capote T."/>
            <person name="Chaves I."/>
            <person name="Simoes F."/>
            <person name="Abreu I."/>
            <person name="Carrasquinho I."/>
            <person name="Faro C."/>
            <person name="Guimaraes J.B."/>
            <person name="Mendonca D."/>
            <person name="Nobrega F."/>
            <person name="Rodrigues L."/>
            <person name="Saibo N.J.M."/>
            <person name="Varela M.C."/>
            <person name="Egas C."/>
            <person name="Matos J."/>
            <person name="Miguel C.M."/>
            <person name="Oliveira M.M."/>
            <person name="Ricardo C.P."/>
            <person name="Goncalves S."/>
        </authorList>
    </citation>
    <scope>NUCLEOTIDE SEQUENCE [LARGE SCALE GENOMIC DNA]</scope>
    <source>
        <strain evidence="3">cv. HL8</strain>
    </source>
</reference>
<dbReference type="GO" id="GO:0009451">
    <property type="term" value="P:RNA modification"/>
    <property type="evidence" value="ECO:0007669"/>
    <property type="project" value="InterPro"/>
</dbReference>
<comment type="caution">
    <text evidence="2">The sequence shown here is derived from an EMBL/GenBank/DDBJ whole genome shotgun (WGS) entry which is preliminary data.</text>
</comment>
<dbReference type="InterPro" id="IPR011990">
    <property type="entry name" value="TPR-like_helical_dom_sf"/>
</dbReference>
<dbReference type="AlphaFoldDB" id="A0AAW0LKJ3"/>
<organism evidence="2 3">
    <name type="scientific">Quercus suber</name>
    <name type="common">Cork oak</name>
    <dbReference type="NCBI Taxonomy" id="58331"/>
    <lineage>
        <taxon>Eukaryota</taxon>
        <taxon>Viridiplantae</taxon>
        <taxon>Streptophyta</taxon>
        <taxon>Embryophyta</taxon>
        <taxon>Tracheophyta</taxon>
        <taxon>Spermatophyta</taxon>
        <taxon>Magnoliopsida</taxon>
        <taxon>eudicotyledons</taxon>
        <taxon>Gunneridae</taxon>
        <taxon>Pentapetalae</taxon>
        <taxon>rosids</taxon>
        <taxon>fabids</taxon>
        <taxon>Fagales</taxon>
        <taxon>Fagaceae</taxon>
        <taxon>Quercus</taxon>
    </lineage>
</organism>
<accession>A0AAW0LKJ3</accession>
<proteinExistence type="predicted"/>
<name>A0AAW0LKJ3_QUESU</name>
<gene>
    <name evidence="2" type="primary">PCMP-E101</name>
    <name evidence="2" type="ORF">CFP56_043360</name>
</gene>
<evidence type="ECO:0000256" key="1">
    <source>
        <dbReference type="ARBA" id="ARBA00022737"/>
    </source>
</evidence>
<dbReference type="InterPro" id="IPR002885">
    <property type="entry name" value="PPR_rpt"/>
</dbReference>
<dbReference type="Proteomes" id="UP000237347">
    <property type="component" value="Unassembled WGS sequence"/>
</dbReference>
<dbReference type="EMBL" id="PKMF04000093">
    <property type="protein sequence ID" value="KAK7850978.1"/>
    <property type="molecule type" value="Genomic_DNA"/>
</dbReference>
<sequence>MHLHTVLRTALVDLSTKCGRLDMAWKVFEDAIELFSKMQRENLKLDGITFVGVLNACSISRMVDEGLAILDSMNKDWEME</sequence>
<protein>
    <submittedName>
        <fullName evidence="2">Pentatricopeptide repeat-containing protein</fullName>
    </submittedName>
</protein>
<dbReference type="InterPro" id="IPR046960">
    <property type="entry name" value="PPR_At4g14850-like_plant"/>
</dbReference>
<keyword evidence="1" id="KW-0677">Repeat</keyword>
<dbReference type="GO" id="GO:0003723">
    <property type="term" value="F:RNA binding"/>
    <property type="evidence" value="ECO:0007669"/>
    <property type="project" value="InterPro"/>
</dbReference>
<dbReference type="Pfam" id="PF01535">
    <property type="entry name" value="PPR"/>
    <property type="match status" value="2"/>
</dbReference>
<evidence type="ECO:0000313" key="2">
    <source>
        <dbReference type="EMBL" id="KAK7850978.1"/>
    </source>
</evidence>